<feature type="region of interest" description="Disordered" evidence="4">
    <location>
        <begin position="193"/>
        <end position="225"/>
    </location>
</feature>
<dbReference type="PANTHER" id="PTHR46347:SF1">
    <property type="entry name" value="RING_FYVE_PHD ZINC FINGER SUPERFAMILY PROTEIN"/>
    <property type="match status" value="1"/>
</dbReference>
<dbReference type="Gene3D" id="3.30.40.10">
    <property type="entry name" value="Zinc/RING finger domain, C3HC4 (zinc finger)"/>
    <property type="match status" value="1"/>
</dbReference>
<dbReference type="PROSITE" id="PS51292">
    <property type="entry name" value="ZF_RING_CH"/>
    <property type="match status" value="1"/>
</dbReference>
<feature type="region of interest" description="Disordered" evidence="4">
    <location>
        <begin position="1"/>
        <end position="133"/>
    </location>
</feature>
<dbReference type="PANTHER" id="PTHR46347">
    <property type="entry name" value="RING/FYVE/PHD ZINC FINGER SUPERFAMILY PROTEIN"/>
    <property type="match status" value="1"/>
</dbReference>
<feature type="domain" description="RING-CH-type" evidence="6">
    <location>
        <begin position="178"/>
        <end position="274"/>
    </location>
</feature>
<dbReference type="SMART" id="SM00744">
    <property type="entry name" value="RINGv"/>
    <property type="match status" value="1"/>
</dbReference>
<protein>
    <recommendedName>
        <fullName evidence="6">RING-CH-type domain-containing protein</fullName>
    </recommendedName>
</protein>
<keyword evidence="5" id="KW-0472">Membrane</keyword>
<gene>
    <name evidence="7" type="ORF">BGZ96_012731</name>
</gene>
<keyword evidence="3" id="KW-0862">Zinc</keyword>
<sequence length="453" mass="50188">MTFVDEQPKRQSAPQQQQQPEQQQYQQSQQQQRGSIISTTSPTTTTKNRTSGYIPPPPQQQQQQHQRVTSYLGDQYQYQNDSGSLSSSRRLLSSTDSSPRSDHGHDVDPFQSTGAGAVAGGGKVGGDRNGDEGQVVLNLDTLSQSSPSGYRSSTLSSGFVDHNNHNNTSSSIINNIQNYDVDERRCRICLEGEDDNSTKSNQDRNHSHSYFGGHNHDDSEEDDESGRGRLISPCLCKGSTRYIHLGCLEQWRTTSSLRENFYRCEICHYEYSFRRPWAASILGNKWFLRVTTVLIVILLAYSFAWIGRAIDSKGAWHWKQQFRPNADFPLNTVLGLDWMDAMWGLLFTTGAGFVIVIVGLLVGMVMSMSCCCGDNSDEDEENTGGCFNPCGLGYCGCYCGDCGGGGGEFVIVFLVAGIVLVGLFLVFGGVYKLVSMVNKRVLKTMKETILEVK</sequence>
<keyword evidence="8" id="KW-1185">Reference proteome</keyword>
<organism evidence="7 8">
    <name type="scientific">Linnemannia gamsii</name>
    <dbReference type="NCBI Taxonomy" id="64522"/>
    <lineage>
        <taxon>Eukaryota</taxon>
        <taxon>Fungi</taxon>
        <taxon>Fungi incertae sedis</taxon>
        <taxon>Mucoromycota</taxon>
        <taxon>Mortierellomycotina</taxon>
        <taxon>Mortierellomycetes</taxon>
        <taxon>Mortierellales</taxon>
        <taxon>Mortierellaceae</taxon>
        <taxon>Linnemannia</taxon>
    </lineage>
</organism>
<evidence type="ECO:0000256" key="2">
    <source>
        <dbReference type="ARBA" id="ARBA00022771"/>
    </source>
</evidence>
<evidence type="ECO:0000313" key="7">
    <source>
        <dbReference type="EMBL" id="KAG0282899.1"/>
    </source>
</evidence>
<accession>A0ABQ7JQC9</accession>
<evidence type="ECO:0000256" key="4">
    <source>
        <dbReference type="SAM" id="MobiDB-lite"/>
    </source>
</evidence>
<evidence type="ECO:0000313" key="8">
    <source>
        <dbReference type="Proteomes" id="UP001194696"/>
    </source>
</evidence>
<feature type="compositionally biased region" description="Low complexity" evidence="4">
    <location>
        <begin position="81"/>
        <end position="98"/>
    </location>
</feature>
<dbReference type="InterPro" id="IPR013083">
    <property type="entry name" value="Znf_RING/FYVE/PHD"/>
</dbReference>
<feature type="compositionally biased region" description="Basic and acidic residues" evidence="4">
    <location>
        <begin position="99"/>
        <end position="108"/>
    </location>
</feature>
<dbReference type="Pfam" id="PF12906">
    <property type="entry name" value="RINGv"/>
    <property type="match status" value="1"/>
</dbReference>
<evidence type="ECO:0000259" key="6">
    <source>
        <dbReference type="PROSITE" id="PS51292"/>
    </source>
</evidence>
<evidence type="ECO:0000256" key="3">
    <source>
        <dbReference type="ARBA" id="ARBA00022833"/>
    </source>
</evidence>
<keyword evidence="5" id="KW-1133">Transmembrane helix</keyword>
<dbReference type="InterPro" id="IPR011016">
    <property type="entry name" value="Znf_RING-CH"/>
</dbReference>
<dbReference type="EMBL" id="JAAAIM010000984">
    <property type="protein sequence ID" value="KAG0282899.1"/>
    <property type="molecule type" value="Genomic_DNA"/>
</dbReference>
<dbReference type="CDD" id="cd16495">
    <property type="entry name" value="RING_CH-C4HC3_MARCH"/>
    <property type="match status" value="1"/>
</dbReference>
<keyword evidence="2" id="KW-0863">Zinc-finger</keyword>
<keyword evidence="1" id="KW-0479">Metal-binding</keyword>
<comment type="caution">
    <text evidence="7">The sequence shown here is derived from an EMBL/GenBank/DDBJ whole genome shotgun (WGS) entry which is preliminary data.</text>
</comment>
<feature type="compositionally biased region" description="Low complexity" evidence="4">
    <location>
        <begin position="10"/>
        <end position="46"/>
    </location>
</feature>
<reference evidence="7 8" key="1">
    <citation type="journal article" date="2020" name="Fungal Divers.">
        <title>Resolving the Mortierellaceae phylogeny through synthesis of multi-gene phylogenetics and phylogenomics.</title>
        <authorList>
            <person name="Vandepol N."/>
            <person name="Liber J."/>
            <person name="Desiro A."/>
            <person name="Na H."/>
            <person name="Kennedy M."/>
            <person name="Barry K."/>
            <person name="Grigoriev I.V."/>
            <person name="Miller A.N."/>
            <person name="O'Donnell K."/>
            <person name="Stajich J.E."/>
            <person name="Bonito G."/>
        </authorList>
    </citation>
    <scope>NUCLEOTIDE SEQUENCE [LARGE SCALE GENOMIC DNA]</scope>
    <source>
        <strain evidence="7 8">AD045</strain>
    </source>
</reference>
<dbReference type="SUPFAM" id="SSF57850">
    <property type="entry name" value="RING/U-box"/>
    <property type="match status" value="1"/>
</dbReference>
<proteinExistence type="predicted"/>
<evidence type="ECO:0000256" key="1">
    <source>
        <dbReference type="ARBA" id="ARBA00022723"/>
    </source>
</evidence>
<feature type="transmembrane region" description="Helical" evidence="5">
    <location>
        <begin position="343"/>
        <end position="366"/>
    </location>
</feature>
<dbReference type="Proteomes" id="UP001194696">
    <property type="component" value="Unassembled WGS sequence"/>
</dbReference>
<feature type="transmembrane region" description="Helical" evidence="5">
    <location>
        <begin position="410"/>
        <end position="434"/>
    </location>
</feature>
<evidence type="ECO:0000256" key="5">
    <source>
        <dbReference type="SAM" id="Phobius"/>
    </source>
</evidence>
<keyword evidence="5" id="KW-0812">Transmembrane</keyword>
<name>A0ABQ7JQC9_9FUNG</name>
<feature type="transmembrane region" description="Helical" evidence="5">
    <location>
        <begin position="286"/>
        <end position="306"/>
    </location>
</feature>